<evidence type="ECO:0000256" key="5">
    <source>
        <dbReference type="ARBA" id="ARBA00022729"/>
    </source>
</evidence>
<keyword evidence="12" id="KW-1133">Transmembrane helix</keyword>
<dbReference type="Pfam" id="PF03712">
    <property type="entry name" value="Cu2_monoox_C"/>
    <property type="match status" value="1"/>
</dbReference>
<dbReference type="InterPro" id="IPR000945">
    <property type="entry name" value="DBH-like"/>
</dbReference>
<evidence type="ECO:0000256" key="11">
    <source>
        <dbReference type="ARBA" id="ARBA00023180"/>
    </source>
</evidence>
<dbReference type="PROSITE" id="PS50836">
    <property type="entry name" value="DOMON"/>
    <property type="match status" value="1"/>
</dbReference>
<dbReference type="FunFam" id="2.60.120.230:FF:000001">
    <property type="entry name" value="Monooxygenase, DBH-like 1"/>
    <property type="match status" value="1"/>
</dbReference>
<reference evidence="15" key="1">
    <citation type="submission" date="2025-08" db="UniProtKB">
        <authorList>
            <consortium name="RefSeq"/>
        </authorList>
    </citation>
    <scope>IDENTIFICATION</scope>
</reference>
<keyword evidence="11" id="KW-0325">Glycoprotein</keyword>
<dbReference type="GO" id="GO:0030667">
    <property type="term" value="C:secretory granule membrane"/>
    <property type="evidence" value="ECO:0007669"/>
    <property type="project" value="TreeGrafter"/>
</dbReference>
<dbReference type="SMART" id="SM00664">
    <property type="entry name" value="DoH"/>
    <property type="match status" value="1"/>
</dbReference>
<dbReference type="Gene3D" id="2.60.120.230">
    <property type="match status" value="1"/>
</dbReference>
<keyword evidence="8" id="KW-0503">Monooxygenase</keyword>
<dbReference type="PRINTS" id="PR00767">
    <property type="entry name" value="DBMONOXGNASE"/>
</dbReference>
<evidence type="ECO:0000256" key="7">
    <source>
        <dbReference type="ARBA" id="ARBA00023008"/>
    </source>
</evidence>
<dbReference type="Pfam" id="PF03351">
    <property type="entry name" value="DOMON"/>
    <property type="match status" value="1"/>
</dbReference>
<evidence type="ECO:0000313" key="15">
    <source>
        <dbReference type="RefSeq" id="XP_030626622.1"/>
    </source>
</evidence>
<proteinExistence type="inferred from homology"/>
<evidence type="ECO:0000256" key="6">
    <source>
        <dbReference type="ARBA" id="ARBA00023002"/>
    </source>
</evidence>
<dbReference type="CDD" id="cd09631">
    <property type="entry name" value="DOMON_DOH"/>
    <property type="match status" value="1"/>
</dbReference>
<feature type="domain" description="DOMON" evidence="13">
    <location>
        <begin position="53"/>
        <end position="168"/>
    </location>
</feature>
<dbReference type="Gene3D" id="2.60.40.1210">
    <property type="entry name" value="Cellobiose dehydrogenase, cytochrome domain"/>
    <property type="match status" value="1"/>
</dbReference>
<name>A0A6J2V4D0_CHACN</name>
<evidence type="ECO:0000256" key="1">
    <source>
        <dbReference type="ARBA" id="ARBA00001973"/>
    </source>
</evidence>
<dbReference type="Proteomes" id="UP000504632">
    <property type="component" value="Chromosome 4"/>
</dbReference>
<dbReference type="SUPFAM" id="SSF49742">
    <property type="entry name" value="PHM/PNGase F"/>
    <property type="match status" value="2"/>
</dbReference>
<dbReference type="GO" id="GO:0042420">
    <property type="term" value="P:dopamine catabolic process"/>
    <property type="evidence" value="ECO:0007669"/>
    <property type="project" value="TreeGrafter"/>
</dbReference>
<sequence length="505" mass="57116">MEDKEEKDIDRYITGTIMRSFLIYPLLMLVLSLVTGAQEDPRFPFSEYLDHGRDVRLRWGFDKATDIITFELTVNTSGWVGLGFSSNGGMAGSDIVIGGVGSQGTYFTDRYAEGKELPSEDKEQNYELLSLTEVNGQTVMKFQRPITTCDPQDFTITGVPIKLIYAYGKDDDIGYHGSQRGTKEINLLNYMPSSTPSDSKYFDLTMTNYTIPDVSTTYNCKIMPAPSFNRKHHIYRVEPILEHVDLVHHMVLYQCPSSVTKPHEELCFQSPEINQCSQIIAAWGVGGGAFEFPEVAGVPIGGDGRVQMYRLEMHYNNPSKLKGRVDNSGLRFFYTSELRQHDAGVFTTGLTVSPVYAIPPTASRFHTFGLCDTSLIKQILPDSDQDLHVFASFLHTHLAGRKVRVGHFRDGKQIDFLTYDENYDFEYQQVINLGKTKTIKQGDQVLVECTYNTQDRNAITWGGFETTDEMCFAFLYYYPVLDIGVCQSLPNPDDLMREMGVTNYK</sequence>
<keyword evidence="14" id="KW-1185">Reference proteome</keyword>
<dbReference type="GO" id="GO:0004500">
    <property type="term" value="F:dopamine beta-monooxygenase activity"/>
    <property type="evidence" value="ECO:0007669"/>
    <property type="project" value="InterPro"/>
</dbReference>
<dbReference type="InterPro" id="IPR036939">
    <property type="entry name" value="Cu2_ascorb_mOase_N_sf"/>
</dbReference>
<dbReference type="PANTHER" id="PTHR10157:SF41">
    <property type="entry name" value="DBH-LIKE MONOOXYGENASE PROTEIN 2 HOMOLOG"/>
    <property type="match status" value="1"/>
</dbReference>
<dbReference type="InterPro" id="IPR005018">
    <property type="entry name" value="DOMON_domain"/>
</dbReference>
<dbReference type="InParanoid" id="A0A6J2V4D0"/>
<dbReference type="GO" id="GO:0006589">
    <property type="term" value="P:octopamine biosynthetic process"/>
    <property type="evidence" value="ECO:0007669"/>
    <property type="project" value="TreeGrafter"/>
</dbReference>
<dbReference type="GO" id="GO:0042421">
    <property type="term" value="P:norepinephrine biosynthetic process"/>
    <property type="evidence" value="ECO:0007669"/>
    <property type="project" value="TreeGrafter"/>
</dbReference>
<comment type="subcellular location">
    <subcellularLocation>
        <location evidence="2">Membrane</location>
        <topology evidence="2">Single-pass type I membrane protein</topology>
    </subcellularLocation>
</comment>
<keyword evidence="9 12" id="KW-0472">Membrane</keyword>
<evidence type="ECO:0000256" key="10">
    <source>
        <dbReference type="ARBA" id="ARBA00023157"/>
    </source>
</evidence>
<dbReference type="InterPro" id="IPR008977">
    <property type="entry name" value="PHM/PNGase_F_dom_sf"/>
</dbReference>
<evidence type="ECO:0000259" key="13">
    <source>
        <dbReference type="PROSITE" id="PS50836"/>
    </source>
</evidence>
<dbReference type="GO" id="GO:0005615">
    <property type="term" value="C:extracellular space"/>
    <property type="evidence" value="ECO:0007669"/>
    <property type="project" value="TreeGrafter"/>
</dbReference>
<dbReference type="PANTHER" id="PTHR10157">
    <property type="entry name" value="DOPAMINE BETA HYDROXYLASE RELATED"/>
    <property type="match status" value="1"/>
</dbReference>
<dbReference type="PROSITE" id="PS00085">
    <property type="entry name" value="CU2_MONOOXYGENASE_2"/>
    <property type="match status" value="1"/>
</dbReference>
<evidence type="ECO:0000256" key="4">
    <source>
        <dbReference type="ARBA" id="ARBA00022723"/>
    </source>
</evidence>
<dbReference type="Gene3D" id="2.60.120.310">
    <property type="entry name" value="Copper type II, ascorbate-dependent monooxygenase, N-terminal domain"/>
    <property type="match status" value="1"/>
</dbReference>
<dbReference type="Pfam" id="PF01082">
    <property type="entry name" value="Cu2_monooxygen"/>
    <property type="match status" value="1"/>
</dbReference>
<protein>
    <submittedName>
        <fullName evidence="15">DBH-like monooxygenase protein 2 homolog</fullName>
    </submittedName>
</protein>
<keyword evidence="7" id="KW-0186">Copper</keyword>
<evidence type="ECO:0000256" key="9">
    <source>
        <dbReference type="ARBA" id="ARBA00023136"/>
    </source>
</evidence>
<dbReference type="InterPro" id="IPR024548">
    <property type="entry name" value="Cu2_monoox_C"/>
</dbReference>
<dbReference type="FunFam" id="2.60.40.1210:FF:000001">
    <property type="entry name" value="Monooxygenase, DBH-like 1, like"/>
    <property type="match status" value="1"/>
</dbReference>
<dbReference type="GO" id="GO:0005507">
    <property type="term" value="F:copper ion binding"/>
    <property type="evidence" value="ECO:0007669"/>
    <property type="project" value="InterPro"/>
</dbReference>
<dbReference type="AlphaFoldDB" id="A0A6J2V4D0"/>
<dbReference type="SUPFAM" id="SSF49344">
    <property type="entry name" value="CBD9-like"/>
    <property type="match status" value="1"/>
</dbReference>
<keyword evidence="4" id="KW-0479">Metal-binding</keyword>
<dbReference type="GeneID" id="115809196"/>
<keyword evidence="10" id="KW-1015">Disulfide bond</keyword>
<keyword evidence="6" id="KW-0560">Oxidoreductase</keyword>
<evidence type="ECO:0000256" key="8">
    <source>
        <dbReference type="ARBA" id="ARBA00023033"/>
    </source>
</evidence>
<dbReference type="InterPro" id="IPR000323">
    <property type="entry name" value="Cu2_ascorb_mOase_N"/>
</dbReference>
<dbReference type="InterPro" id="IPR014783">
    <property type="entry name" value="Cu2_ascorb_mOase_CS-2"/>
</dbReference>
<accession>A0A6J2V4D0</accession>
<keyword evidence="12" id="KW-0812">Transmembrane</keyword>
<feature type="transmembrane region" description="Helical" evidence="12">
    <location>
        <begin position="21"/>
        <end position="38"/>
    </location>
</feature>
<dbReference type="InterPro" id="IPR045266">
    <property type="entry name" value="DOH_DOMON"/>
</dbReference>
<dbReference type="RefSeq" id="XP_030626622.1">
    <property type="nucleotide sequence ID" value="XM_030770762.1"/>
</dbReference>
<comment type="similarity">
    <text evidence="3">Belongs to the copper type II ascorbate-dependent monooxygenase family.</text>
</comment>
<evidence type="ECO:0000313" key="14">
    <source>
        <dbReference type="Proteomes" id="UP000504632"/>
    </source>
</evidence>
<evidence type="ECO:0000256" key="2">
    <source>
        <dbReference type="ARBA" id="ARBA00004479"/>
    </source>
</evidence>
<evidence type="ECO:0000256" key="3">
    <source>
        <dbReference type="ARBA" id="ARBA00010676"/>
    </source>
</evidence>
<comment type="cofactor">
    <cofactor evidence="1">
        <name>Cu(2+)</name>
        <dbReference type="ChEBI" id="CHEBI:29036"/>
    </cofactor>
</comment>
<dbReference type="OrthoDB" id="10003276at2759"/>
<dbReference type="InterPro" id="IPR028460">
    <property type="entry name" value="Tbh/DBH"/>
</dbReference>
<keyword evidence="5" id="KW-0732">Signal</keyword>
<dbReference type="InterPro" id="IPR014784">
    <property type="entry name" value="Cu2_ascorb_mOase-like_C"/>
</dbReference>
<organism evidence="14 15">
    <name type="scientific">Chanos chanos</name>
    <name type="common">Milkfish</name>
    <name type="synonym">Mugil chanos</name>
    <dbReference type="NCBI Taxonomy" id="29144"/>
    <lineage>
        <taxon>Eukaryota</taxon>
        <taxon>Metazoa</taxon>
        <taxon>Chordata</taxon>
        <taxon>Craniata</taxon>
        <taxon>Vertebrata</taxon>
        <taxon>Euteleostomi</taxon>
        <taxon>Actinopterygii</taxon>
        <taxon>Neopterygii</taxon>
        <taxon>Teleostei</taxon>
        <taxon>Ostariophysi</taxon>
        <taxon>Gonorynchiformes</taxon>
        <taxon>Chanidae</taxon>
        <taxon>Chanos</taxon>
    </lineage>
</organism>
<gene>
    <name evidence="15" type="primary">LOC115809196</name>
</gene>
<evidence type="ECO:0000256" key="12">
    <source>
        <dbReference type="SAM" id="Phobius"/>
    </source>
</evidence>